<gene>
    <name evidence="1" type="ORF">J2S66_000666</name>
</gene>
<organism evidence="1 2">
    <name type="scientific">Saccharothrix longispora</name>
    <dbReference type="NCBI Taxonomy" id="33920"/>
    <lineage>
        <taxon>Bacteria</taxon>
        <taxon>Bacillati</taxon>
        <taxon>Actinomycetota</taxon>
        <taxon>Actinomycetes</taxon>
        <taxon>Pseudonocardiales</taxon>
        <taxon>Pseudonocardiaceae</taxon>
        <taxon>Saccharothrix</taxon>
    </lineage>
</organism>
<name>A0ABU1PNN8_9PSEU</name>
<proteinExistence type="predicted"/>
<evidence type="ECO:0000313" key="1">
    <source>
        <dbReference type="EMBL" id="MDR6592282.1"/>
    </source>
</evidence>
<dbReference type="Proteomes" id="UP001268819">
    <property type="component" value="Unassembled WGS sequence"/>
</dbReference>
<sequence>MNDAPRTVYPVITAAPPALGIDRPIDSLHTAD</sequence>
<accession>A0ABU1PNN8</accession>
<dbReference type="EMBL" id="JAVDSG010000001">
    <property type="protein sequence ID" value="MDR6592282.1"/>
    <property type="molecule type" value="Genomic_DNA"/>
</dbReference>
<evidence type="ECO:0000313" key="2">
    <source>
        <dbReference type="Proteomes" id="UP001268819"/>
    </source>
</evidence>
<keyword evidence="2" id="KW-1185">Reference proteome</keyword>
<reference evidence="1 2" key="1">
    <citation type="submission" date="2023-07" db="EMBL/GenBank/DDBJ databases">
        <title>Sequencing the genomes of 1000 actinobacteria strains.</title>
        <authorList>
            <person name="Klenk H.-P."/>
        </authorList>
    </citation>
    <scope>NUCLEOTIDE SEQUENCE [LARGE SCALE GENOMIC DNA]</scope>
    <source>
        <strain evidence="1 2">DSM 43749</strain>
    </source>
</reference>
<protein>
    <submittedName>
        <fullName evidence="1">Uncharacterized protein</fullName>
    </submittedName>
</protein>
<comment type="caution">
    <text evidence="1">The sequence shown here is derived from an EMBL/GenBank/DDBJ whole genome shotgun (WGS) entry which is preliminary data.</text>
</comment>